<dbReference type="OMA" id="VLKWIWA"/>
<dbReference type="EMBL" id="KK198762">
    <property type="protein sequence ID" value="KCW51508.1"/>
    <property type="molecule type" value="Genomic_DNA"/>
</dbReference>
<accession>A0A059ACG3</accession>
<feature type="region of interest" description="Disordered" evidence="1">
    <location>
        <begin position="38"/>
        <end position="78"/>
    </location>
</feature>
<dbReference type="AlphaFoldDB" id="A0A059ACG3"/>
<evidence type="ECO:0000313" key="3">
    <source>
        <dbReference type="EMBL" id="KCW51508.1"/>
    </source>
</evidence>
<feature type="region of interest" description="Disordered" evidence="1">
    <location>
        <begin position="1"/>
        <end position="20"/>
    </location>
</feature>
<keyword evidence="2" id="KW-0472">Membrane</keyword>
<dbReference type="eggNOG" id="ENOG502S7JH">
    <property type="taxonomic scope" value="Eukaryota"/>
</dbReference>
<dbReference type="PANTHER" id="PTHR36374:SF1">
    <property type="entry name" value="OS01G0969000 PROTEIN"/>
    <property type="match status" value="1"/>
</dbReference>
<dbReference type="Gramene" id="KCW51508">
    <property type="protein sequence ID" value="KCW51508"/>
    <property type="gene ID" value="EUGRSUZ_J01027"/>
</dbReference>
<dbReference type="OrthoDB" id="1892038at2759"/>
<feature type="region of interest" description="Disordered" evidence="1">
    <location>
        <begin position="121"/>
        <end position="146"/>
    </location>
</feature>
<dbReference type="InParanoid" id="A0A059ACG3"/>
<reference evidence="3" key="1">
    <citation type="submission" date="2013-07" db="EMBL/GenBank/DDBJ databases">
        <title>The genome of Eucalyptus grandis.</title>
        <authorList>
            <person name="Schmutz J."/>
            <person name="Hayes R."/>
            <person name="Myburg A."/>
            <person name="Tuskan G."/>
            <person name="Grattapaglia D."/>
            <person name="Rokhsar D.S."/>
        </authorList>
    </citation>
    <scope>NUCLEOTIDE SEQUENCE</scope>
    <source>
        <tissue evidence="3">Leaf extractions</tissue>
    </source>
</reference>
<evidence type="ECO:0000256" key="2">
    <source>
        <dbReference type="SAM" id="Phobius"/>
    </source>
</evidence>
<dbReference type="KEGG" id="egr:104421746"/>
<feature type="transmembrane region" description="Helical" evidence="2">
    <location>
        <begin position="96"/>
        <end position="114"/>
    </location>
</feature>
<sequence>MADKDGILVSSEAPKDQKKNAFPFFPNFGFKFPFQFPKKDPTPVKEPELAGAGGGGGGESEGEKPDVVMFPRKPLEPPPALKLEVEEEAGKTSNPVILWQVYALGGFLILKWVWGRWQERKARKGGDDKATDDDAQESAPDDSTLH</sequence>
<keyword evidence="2" id="KW-1133">Transmembrane helix</keyword>
<feature type="compositionally biased region" description="Basic and acidic residues" evidence="1">
    <location>
        <begin position="38"/>
        <end position="48"/>
    </location>
</feature>
<proteinExistence type="predicted"/>
<feature type="compositionally biased region" description="Acidic residues" evidence="1">
    <location>
        <begin position="130"/>
        <end position="140"/>
    </location>
</feature>
<dbReference type="PANTHER" id="PTHR36374">
    <property type="entry name" value="OS01G0969000 PROTEIN"/>
    <property type="match status" value="1"/>
</dbReference>
<protein>
    <submittedName>
        <fullName evidence="3">Uncharacterized protein</fullName>
    </submittedName>
</protein>
<evidence type="ECO:0000256" key="1">
    <source>
        <dbReference type="SAM" id="MobiDB-lite"/>
    </source>
</evidence>
<dbReference type="STRING" id="71139.A0A059ACG3"/>
<gene>
    <name evidence="3" type="ORF">EUGRSUZ_J01027</name>
</gene>
<keyword evidence="2" id="KW-0812">Transmembrane</keyword>
<organism evidence="3">
    <name type="scientific">Eucalyptus grandis</name>
    <name type="common">Flooded gum</name>
    <dbReference type="NCBI Taxonomy" id="71139"/>
    <lineage>
        <taxon>Eukaryota</taxon>
        <taxon>Viridiplantae</taxon>
        <taxon>Streptophyta</taxon>
        <taxon>Embryophyta</taxon>
        <taxon>Tracheophyta</taxon>
        <taxon>Spermatophyta</taxon>
        <taxon>Magnoliopsida</taxon>
        <taxon>eudicotyledons</taxon>
        <taxon>Gunneridae</taxon>
        <taxon>Pentapetalae</taxon>
        <taxon>rosids</taxon>
        <taxon>malvids</taxon>
        <taxon>Myrtales</taxon>
        <taxon>Myrtaceae</taxon>
        <taxon>Myrtoideae</taxon>
        <taxon>Eucalypteae</taxon>
        <taxon>Eucalyptus</taxon>
    </lineage>
</organism>
<dbReference type="GO" id="GO:0009507">
    <property type="term" value="C:chloroplast"/>
    <property type="evidence" value="ECO:0000318"/>
    <property type="project" value="GO_Central"/>
</dbReference>
<name>A0A059ACG3_EUCGR</name>